<reference evidence="2" key="1">
    <citation type="submission" date="2016-10" db="EMBL/GenBank/DDBJ databases">
        <authorList>
            <person name="Varghese N."/>
        </authorList>
    </citation>
    <scope>NUCLEOTIDE SEQUENCE [LARGE SCALE GENOMIC DNA]</scope>
    <source>
        <strain evidence="2">DSM 45096 / BCRC 16803 / CGMCC 4.1857 / CIP 109030 / JCM 12277 / KCTC 19219 / NBRC 100920 / 33214</strain>
    </source>
</reference>
<gene>
    <name evidence="1" type="ORF">SAMN05414137_113139</name>
</gene>
<dbReference type="eggNOG" id="ENOG5031ZMX">
    <property type="taxonomic scope" value="Bacteria"/>
</dbReference>
<dbReference type="EMBL" id="FOAZ01000013">
    <property type="protein sequence ID" value="SEL81200.1"/>
    <property type="molecule type" value="Genomic_DNA"/>
</dbReference>
<accession>A0A1H7T8J1</accession>
<sequence>MSLAVHSSPAPAEGARPGIPPVAWLLAGVAAMAVVRTAEGVVDMAQEVLGIGAYGPDGSPETAARLHAQRAPRELAACLLIAASIYGVHFVRRAAADLRDLARDIRHHGVSA</sequence>
<dbReference type="Proteomes" id="UP000183015">
    <property type="component" value="Unassembled WGS sequence"/>
</dbReference>
<dbReference type="AlphaFoldDB" id="A0A1H7T8J1"/>
<name>A0A1H7T8J1_STRJI</name>
<proteinExistence type="predicted"/>
<dbReference type="OrthoDB" id="9957068at2"/>
<evidence type="ECO:0000313" key="2">
    <source>
        <dbReference type="Proteomes" id="UP000183015"/>
    </source>
</evidence>
<organism evidence="1 2">
    <name type="scientific">Streptacidiphilus jiangxiensis</name>
    <dbReference type="NCBI Taxonomy" id="235985"/>
    <lineage>
        <taxon>Bacteria</taxon>
        <taxon>Bacillati</taxon>
        <taxon>Actinomycetota</taxon>
        <taxon>Actinomycetes</taxon>
        <taxon>Kitasatosporales</taxon>
        <taxon>Streptomycetaceae</taxon>
        <taxon>Streptacidiphilus</taxon>
    </lineage>
</organism>
<protein>
    <submittedName>
        <fullName evidence="1">Uncharacterized protein</fullName>
    </submittedName>
</protein>
<keyword evidence="2" id="KW-1185">Reference proteome</keyword>
<dbReference type="RefSeq" id="WP_042444228.1">
    <property type="nucleotide sequence ID" value="NZ_BBPN01000006.1"/>
</dbReference>
<evidence type="ECO:0000313" key="1">
    <source>
        <dbReference type="EMBL" id="SEL81200.1"/>
    </source>
</evidence>